<evidence type="ECO:0000256" key="4">
    <source>
        <dbReference type="ARBA" id="ARBA00008484"/>
    </source>
</evidence>
<evidence type="ECO:0000256" key="11">
    <source>
        <dbReference type="ARBA" id="ARBA00023014"/>
    </source>
</evidence>
<dbReference type="SFLD" id="SFLDG01383">
    <property type="entry name" value="cyclic_pyranopterin_phosphate"/>
    <property type="match status" value="1"/>
</dbReference>
<dbReference type="PANTHER" id="PTHR22960:SF0">
    <property type="entry name" value="MOLYBDENUM COFACTOR BIOSYNTHESIS PROTEIN 1"/>
    <property type="match status" value="1"/>
</dbReference>
<evidence type="ECO:0000313" key="19">
    <source>
        <dbReference type="EMBL" id="GAB0131682.1"/>
    </source>
</evidence>
<dbReference type="InterPro" id="IPR023045">
    <property type="entry name" value="MoaC"/>
</dbReference>
<evidence type="ECO:0000313" key="20">
    <source>
        <dbReference type="Proteomes" id="UP001562357"/>
    </source>
</evidence>
<name>A0ABQ0CE05_9HYPO</name>
<evidence type="ECO:0000256" key="10">
    <source>
        <dbReference type="ARBA" id="ARBA00023004"/>
    </source>
</evidence>
<evidence type="ECO:0000256" key="17">
    <source>
        <dbReference type="SAM" id="MobiDB-lite"/>
    </source>
</evidence>
<keyword evidence="6" id="KW-0004">4Fe-4S</keyword>
<keyword evidence="15" id="KW-0456">Lyase</keyword>
<dbReference type="NCBIfam" id="TIGR02666">
    <property type="entry name" value="moaA"/>
    <property type="match status" value="1"/>
</dbReference>
<evidence type="ECO:0000256" key="9">
    <source>
        <dbReference type="ARBA" id="ARBA00022741"/>
    </source>
</evidence>
<reference evidence="20" key="1">
    <citation type="submission" date="2024-06" db="EMBL/GenBank/DDBJ databases">
        <title>Draft Genome Sequences of Epichloe bromicola Strains Isolated from Elymus ciliaris.</title>
        <authorList>
            <consortium name="Epichloe bromicola genome sequencing consortium"/>
            <person name="Miura A."/>
            <person name="Imano S."/>
            <person name="Ashida A."/>
            <person name="Sato I."/>
            <person name="Chiba S."/>
            <person name="Tanaka A."/>
            <person name="Camagna M."/>
            <person name="Takemoto D."/>
        </authorList>
    </citation>
    <scope>NUCLEOTIDE SEQUENCE [LARGE SCALE GENOMIC DNA]</scope>
    <source>
        <strain evidence="20">DP</strain>
    </source>
</reference>
<comment type="caution">
    <text evidence="19">The sequence shown here is derived from an EMBL/GenBank/DDBJ whole genome shotgun (WGS) entry which is preliminary data.</text>
</comment>
<dbReference type="InterPro" id="IPR010505">
    <property type="entry name" value="MoaA_twitch"/>
</dbReference>
<dbReference type="InterPro" id="IPR006638">
    <property type="entry name" value="Elp3/MiaA/NifB-like_rSAM"/>
</dbReference>
<keyword evidence="12" id="KW-0496">Mitochondrion</keyword>
<dbReference type="InterPro" id="IPR013483">
    <property type="entry name" value="MoaA"/>
</dbReference>
<dbReference type="CDD" id="cd01420">
    <property type="entry name" value="MoaC_PE"/>
    <property type="match status" value="1"/>
</dbReference>
<comment type="similarity">
    <text evidence="4">In the C-terminal section; belongs to the MoaC family.</text>
</comment>
<dbReference type="Gene3D" id="3.30.70.640">
    <property type="entry name" value="Molybdopterin cofactor biosynthesis C (MoaC) domain"/>
    <property type="match status" value="1"/>
</dbReference>
<dbReference type="InterPro" id="IPR013785">
    <property type="entry name" value="Aldolase_TIM"/>
</dbReference>
<comment type="catalytic activity">
    <reaction evidence="16">
        <text>GTP + AH2 + S-adenosyl-L-methionine = (8S)-3',8-cyclo-7,8-dihydroguanosine 5'-triphosphate + 5'-deoxyadenosine + L-methionine + A + H(+)</text>
        <dbReference type="Rhea" id="RHEA:49576"/>
        <dbReference type="ChEBI" id="CHEBI:13193"/>
        <dbReference type="ChEBI" id="CHEBI:15378"/>
        <dbReference type="ChEBI" id="CHEBI:17319"/>
        <dbReference type="ChEBI" id="CHEBI:17499"/>
        <dbReference type="ChEBI" id="CHEBI:37565"/>
        <dbReference type="ChEBI" id="CHEBI:57844"/>
        <dbReference type="ChEBI" id="CHEBI:59789"/>
        <dbReference type="ChEBI" id="CHEBI:131766"/>
        <dbReference type="EC" id="4.1.99.22"/>
    </reaction>
</comment>
<evidence type="ECO:0000256" key="14">
    <source>
        <dbReference type="ARBA" id="ARBA00023150"/>
    </source>
</evidence>
<protein>
    <recommendedName>
        <fullName evidence="18">Radical SAM core domain-containing protein</fullName>
    </recommendedName>
</protein>
<sequence length="669" mass="74167">MFSARSVVRGSSMHATASKILTAVPRAWRCSATCPRFICSSSTRRRLGTSALAHEKLPEVATALETTTSLPRRDRIRNAKPFSEFLTDTFHRQHDYLRISITERCNLRCVYCMPEEGVPLSPNRELLTTPEIIMLSSTFVSQGVSKIRLTGGEPTVRRDILPLTQQIGALRTHGLKELCITTNGISLHRKLDSMVQAGLTGVNLSLDTLDPWQFQIMTRRKGFDAVQKSIERILEMNRLGAGIKLKINCVVMRGVNDGEVLPFVEMTRENDLEVRFIEYMPFDGNKWNKNKMLGYSEMLDMIREAYPGLQKVMDHENDTSKAWHISGFVGRIGFITSMTHNFCGTCNRLRITSDGNLKVCLFGNAEVSLRDILRQSNNGDPIDEQAYEAMKQIEMDRRQGRVSHDQRLGLAPNEAELLDIIGMAVQKKKAKHAGIGELEHMKNRPMILIDSIAASLNDQVPANTRRLIGNIGAFGPYHNRPFGRWSMHTRPFSTSQGSSGKDGDSHDEGEAIHLTHVSDSGSAHMVPIGQKAVTSRTATAACRVRFSNRTALSLIQENRMKKGDVLGVARVAGIMAAKRTPDLIPLCHPIAISHVTIDLDPGEEGDGIEIRATVSCDSKTGVEMEAMTAASTAALTVYDMCKAVDKGMVIDGMRVVFKDGGRSGRWEMD</sequence>
<evidence type="ECO:0000259" key="18">
    <source>
        <dbReference type="PROSITE" id="PS51918"/>
    </source>
</evidence>
<evidence type="ECO:0000256" key="12">
    <source>
        <dbReference type="ARBA" id="ARBA00023128"/>
    </source>
</evidence>
<evidence type="ECO:0000256" key="6">
    <source>
        <dbReference type="ARBA" id="ARBA00022485"/>
    </source>
</evidence>
<dbReference type="PROSITE" id="PS51918">
    <property type="entry name" value="RADICAL_SAM"/>
    <property type="match status" value="1"/>
</dbReference>
<dbReference type="HAMAP" id="MF_01224_B">
    <property type="entry name" value="MoaC_B"/>
    <property type="match status" value="1"/>
</dbReference>
<comment type="cofactor">
    <cofactor evidence="2">
        <name>[4Fe-4S] cluster</name>
        <dbReference type="ChEBI" id="CHEBI:49883"/>
    </cofactor>
</comment>
<keyword evidence="13" id="KW-0342">GTP-binding</keyword>
<evidence type="ECO:0000256" key="3">
    <source>
        <dbReference type="ARBA" id="ARBA00005046"/>
    </source>
</evidence>
<dbReference type="InterPro" id="IPR036522">
    <property type="entry name" value="MoaC_sf"/>
</dbReference>
<dbReference type="SUPFAM" id="SSF55040">
    <property type="entry name" value="Molybdenum cofactor biosynthesis protein C, MoaC"/>
    <property type="match status" value="1"/>
</dbReference>
<keyword evidence="7" id="KW-0949">S-adenosyl-L-methionine</keyword>
<keyword evidence="9" id="KW-0547">Nucleotide-binding</keyword>
<accession>A0ABQ0CE05</accession>
<keyword evidence="10" id="KW-0408">Iron</keyword>
<evidence type="ECO:0000256" key="15">
    <source>
        <dbReference type="ARBA" id="ARBA00023239"/>
    </source>
</evidence>
<organism evidence="19 20">
    <name type="scientific">Epichloe bromicola</name>
    <dbReference type="NCBI Taxonomy" id="79588"/>
    <lineage>
        <taxon>Eukaryota</taxon>
        <taxon>Fungi</taxon>
        <taxon>Dikarya</taxon>
        <taxon>Ascomycota</taxon>
        <taxon>Pezizomycotina</taxon>
        <taxon>Sordariomycetes</taxon>
        <taxon>Hypocreomycetidae</taxon>
        <taxon>Hypocreales</taxon>
        <taxon>Clavicipitaceae</taxon>
        <taxon>Epichloe</taxon>
    </lineage>
</organism>
<keyword evidence="11" id="KW-0411">Iron-sulfur</keyword>
<dbReference type="SUPFAM" id="SSF102114">
    <property type="entry name" value="Radical SAM enzymes"/>
    <property type="match status" value="1"/>
</dbReference>
<keyword evidence="14" id="KW-0501">Molybdenum cofactor biosynthesis</keyword>
<dbReference type="CDD" id="cd01335">
    <property type="entry name" value="Radical_SAM"/>
    <property type="match status" value="1"/>
</dbReference>
<dbReference type="InterPro" id="IPR047594">
    <property type="entry name" value="MoaC_bact/euk"/>
</dbReference>
<dbReference type="InterPro" id="IPR000385">
    <property type="entry name" value="MoaA_NifB_PqqE_Fe-S-bd_CS"/>
</dbReference>
<evidence type="ECO:0000256" key="2">
    <source>
        <dbReference type="ARBA" id="ARBA00001966"/>
    </source>
</evidence>
<comment type="pathway">
    <text evidence="3">Cofactor biosynthesis; molybdopterin biosynthesis.</text>
</comment>
<evidence type="ECO:0000256" key="13">
    <source>
        <dbReference type="ARBA" id="ARBA00023134"/>
    </source>
</evidence>
<evidence type="ECO:0000256" key="8">
    <source>
        <dbReference type="ARBA" id="ARBA00022723"/>
    </source>
</evidence>
<dbReference type="Pfam" id="PF01967">
    <property type="entry name" value="MoaC"/>
    <property type="match status" value="1"/>
</dbReference>
<dbReference type="PROSITE" id="PS01305">
    <property type="entry name" value="MOAA_NIFB_PQQE"/>
    <property type="match status" value="1"/>
</dbReference>
<dbReference type="SFLD" id="SFLDG01386">
    <property type="entry name" value="main_SPASM_domain-containing"/>
    <property type="match status" value="1"/>
</dbReference>
<dbReference type="SFLD" id="SFLDG01067">
    <property type="entry name" value="SPASM/twitch_domain_containing"/>
    <property type="match status" value="1"/>
</dbReference>
<evidence type="ECO:0000256" key="5">
    <source>
        <dbReference type="ARBA" id="ARBA00009862"/>
    </source>
</evidence>
<dbReference type="InterPro" id="IPR058240">
    <property type="entry name" value="rSAM_sf"/>
</dbReference>
<dbReference type="InterPro" id="IPR040064">
    <property type="entry name" value="MoaA-like"/>
</dbReference>
<evidence type="ECO:0000256" key="1">
    <source>
        <dbReference type="ARBA" id="ARBA00001637"/>
    </source>
</evidence>
<dbReference type="Gene3D" id="3.20.20.70">
    <property type="entry name" value="Aldolase class I"/>
    <property type="match status" value="1"/>
</dbReference>
<dbReference type="NCBIfam" id="TIGR00581">
    <property type="entry name" value="moaC"/>
    <property type="match status" value="1"/>
</dbReference>
<feature type="domain" description="Radical SAM core" evidence="18">
    <location>
        <begin position="89"/>
        <end position="322"/>
    </location>
</feature>
<feature type="region of interest" description="Disordered" evidence="17">
    <location>
        <begin position="486"/>
        <end position="508"/>
    </location>
</feature>
<dbReference type="EMBL" id="BAAFGZ010000002">
    <property type="protein sequence ID" value="GAB0131682.1"/>
    <property type="molecule type" value="Genomic_DNA"/>
</dbReference>
<keyword evidence="20" id="KW-1185">Reference proteome</keyword>
<comment type="similarity">
    <text evidence="5">In the N-terminal section; belongs to the radical SAM superfamily. MoaA family.</text>
</comment>
<evidence type="ECO:0000256" key="7">
    <source>
        <dbReference type="ARBA" id="ARBA00022691"/>
    </source>
</evidence>
<dbReference type="Proteomes" id="UP001562357">
    <property type="component" value="Unassembled WGS sequence"/>
</dbReference>
<evidence type="ECO:0000256" key="16">
    <source>
        <dbReference type="ARBA" id="ARBA00048697"/>
    </source>
</evidence>
<proteinExistence type="inferred from homology"/>
<dbReference type="PANTHER" id="PTHR22960">
    <property type="entry name" value="MOLYBDOPTERIN COFACTOR SYNTHESIS PROTEIN A"/>
    <property type="match status" value="1"/>
</dbReference>
<dbReference type="Pfam" id="PF04055">
    <property type="entry name" value="Radical_SAM"/>
    <property type="match status" value="1"/>
</dbReference>
<dbReference type="InterPro" id="IPR007197">
    <property type="entry name" value="rSAM"/>
</dbReference>
<dbReference type="InterPro" id="IPR002820">
    <property type="entry name" value="Mopterin_CF_biosynth-C_dom"/>
</dbReference>
<dbReference type="CDD" id="cd21117">
    <property type="entry name" value="Twitch_MoaA"/>
    <property type="match status" value="1"/>
</dbReference>
<comment type="catalytic activity">
    <reaction evidence="1">
        <text>(8S)-3',8-cyclo-7,8-dihydroguanosine 5'-triphosphate = cyclic pyranopterin phosphate + diphosphate</text>
        <dbReference type="Rhea" id="RHEA:49580"/>
        <dbReference type="ChEBI" id="CHEBI:33019"/>
        <dbReference type="ChEBI" id="CHEBI:59648"/>
        <dbReference type="ChEBI" id="CHEBI:131766"/>
        <dbReference type="EC" id="4.6.1.17"/>
    </reaction>
</comment>
<keyword evidence="8" id="KW-0479">Metal-binding</keyword>
<gene>
    <name evidence="19" type="primary">g143</name>
    <name evidence="19" type="ORF">EsDP_00000143</name>
</gene>
<dbReference type="NCBIfam" id="NF006870">
    <property type="entry name" value="PRK09364.1"/>
    <property type="match status" value="1"/>
</dbReference>
<dbReference type="SMART" id="SM00729">
    <property type="entry name" value="Elp3"/>
    <property type="match status" value="1"/>
</dbReference>
<dbReference type="Pfam" id="PF06463">
    <property type="entry name" value="Mob_synth_C"/>
    <property type="match status" value="1"/>
</dbReference>
<dbReference type="InterPro" id="IPR050105">
    <property type="entry name" value="MoCo_biosynth_MoaA/MoaC"/>
</dbReference>
<dbReference type="SFLD" id="SFLDS00029">
    <property type="entry name" value="Radical_SAM"/>
    <property type="match status" value="1"/>
</dbReference>